<feature type="region of interest" description="Disordered" evidence="17">
    <location>
        <begin position="34"/>
        <end position="60"/>
    </location>
</feature>
<evidence type="ECO:0000256" key="7">
    <source>
        <dbReference type="ARBA" id="ARBA00022670"/>
    </source>
</evidence>
<dbReference type="GO" id="GO:0005576">
    <property type="term" value="C:extracellular region"/>
    <property type="evidence" value="ECO:0007669"/>
    <property type="project" value="UniProtKB-SubCell"/>
</dbReference>
<comment type="subcellular location">
    <subcellularLocation>
        <location evidence="4">Secreted</location>
    </subcellularLocation>
</comment>
<protein>
    <recommendedName>
        <fullName evidence="5">microbial collagenase</fullName>
        <ecNumber evidence="5">3.4.24.3</ecNumber>
    </recommendedName>
</protein>
<keyword evidence="13" id="KW-0843">Virulence</keyword>
<keyword evidence="10" id="KW-0378">Hydrolase</keyword>
<evidence type="ECO:0000256" key="12">
    <source>
        <dbReference type="ARBA" id="ARBA00022837"/>
    </source>
</evidence>
<evidence type="ECO:0000256" key="14">
    <source>
        <dbReference type="ARBA" id="ARBA00023049"/>
    </source>
</evidence>
<dbReference type="InterPro" id="IPR007280">
    <property type="entry name" value="Peptidase_C_arc/bac"/>
</dbReference>
<dbReference type="EC" id="3.4.24.3" evidence="5"/>
<evidence type="ECO:0000256" key="9">
    <source>
        <dbReference type="ARBA" id="ARBA00022729"/>
    </source>
</evidence>
<dbReference type="SMART" id="SM00089">
    <property type="entry name" value="PKD"/>
    <property type="match status" value="1"/>
</dbReference>
<evidence type="ECO:0000256" key="1">
    <source>
        <dbReference type="ARBA" id="ARBA00000424"/>
    </source>
</evidence>
<dbReference type="SUPFAM" id="SSF49299">
    <property type="entry name" value="PKD domain"/>
    <property type="match status" value="1"/>
</dbReference>
<dbReference type="InterPro" id="IPR013783">
    <property type="entry name" value="Ig-like_fold"/>
</dbReference>
<keyword evidence="15" id="KW-0865">Zymogen</keyword>
<evidence type="ECO:0000256" key="17">
    <source>
        <dbReference type="SAM" id="MobiDB-lite"/>
    </source>
</evidence>
<dbReference type="Pfam" id="PF08453">
    <property type="entry name" value="Peptidase_M9_N"/>
    <property type="match status" value="1"/>
</dbReference>
<gene>
    <name evidence="19" type="ORF">KCMC57_13420</name>
</gene>
<dbReference type="Pfam" id="PF01752">
    <property type="entry name" value="Peptidase_M9"/>
    <property type="match status" value="1"/>
</dbReference>
<evidence type="ECO:0000256" key="16">
    <source>
        <dbReference type="PIRSR" id="PIRSR602169-1"/>
    </source>
</evidence>
<evidence type="ECO:0000256" key="11">
    <source>
        <dbReference type="ARBA" id="ARBA00022833"/>
    </source>
</evidence>
<dbReference type="GO" id="GO:0005975">
    <property type="term" value="P:carbohydrate metabolic process"/>
    <property type="evidence" value="ECO:0007669"/>
    <property type="project" value="UniProtKB-ARBA"/>
</dbReference>
<sequence length="852" mass="90916">MRSSPTTKDVVRLLIAALICCLGLTLLAPAGQAAAIGGKGPQPSPAPAPRSGPAPQPATLAAAADLPAEEAKQPVAISERAPFRAVKDTAQREQSLAKSKAAPGAAGTTAICNVADFSSKTGAALVQQIKASGLDCVNTLFTLTGPDAQAVFKEAQMVTVADALRANAANYPGDNSTSTGQLVLFLRAGYFVQWYHASDVGEYGTALKSSIVSALDTFFAAPRAADINDANGATLAEAVVLVDSSQQNAHYLGLVKRLLTGYNSSYDGSYYMVAAVNNAYTILFRGHQTPEFLPAVQADPSVLTVLRDFAVAHDDLLGTGKSYLTANSGRELSRFLSHPELLPTVRPLVKQLLDRTAMTGRTSSMWVPMAEMANEYDAANCAYYGSCDLASRLRAVVLTINHTCSPSIRIVAQQMTDADLAATCTSLNNQDAYFHSVVKDSGAVANDNNTTIEVNVFDSSADYQTYAGAIFGISTNNGGMYLEGNPAAAGNQPRFIAYEAEWTRPDFQIWNLNHEYTHYLDGRFDMFGDFDAGMTTPTVMWVEGFAEYISYSYRNVVYDRAMTEAAKNTYKLSTLFDTTYDNSDSTRIYQWGYLADRYLIQSHPQDVATLLGHYRTGNWAAARTLLTSTIGTRYDADFAAWLASCAAGNCNTTTPPVNQVPVAGFTALVNGLAVNFTDASTDADGSIASRAWNFGDGTTSTAANPAKTYTAAGTYTVKLTVTDDKGATATISKPVTVAVPGLPECSPADDTRVLGKNCRRTNVSNTVGNYSYFYLYVPAGTASIKVTVSGGTGNADLYYSPTDWATTTHFTQRSVKAGNTEALTISKPPTGYVYLSLFAASNFDKVSISTQF</sequence>
<dbReference type="AlphaFoldDB" id="A0AB33JP00"/>
<dbReference type="PANTHER" id="PTHR13062">
    <property type="entry name" value="COLLAGENASE"/>
    <property type="match status" value="1"/>
</dbReference>
<dbReference type="GO" id="GO:0008270">
    <property type="term" value="F:zinc ion binding"/>
    <property type="evidence" value="ECO:0007669"/>
    <property type="project" value="InterPro"/>
</dbReference>
<keyword evidence="14" id="KW-0482">Metalloprotease</keyword>
<keyword evidence="9" id="KW-0732">Signal</keyword>
<keyword evidence="11" id="KW-0862">Zinc</keyword>
<dbReference type="Pfam" id="PF18911">
    <property type="entry name" value="PKD_4"/>
    <property type="match status" value="1"/>
</dbReference>
<dbReference type="Gene3D" id="1.10.390.20">
    <property type="match status" value="1"/>
</dbReference>
<organism evidence="19">
    <name type="scientific">Kitasatospora sp. CMC57</name>
    <dbReference type="NCBI Taxonomy" id="3231513"/>
    <lineage>
        <taxon>Bacteria</taxon>
        <taxon>Bacillati</taxon>
        <taxon>Actinomycetota</taxon>
        <taxon>Actinomycetes</taxon>
        <taxon>Kitasatosporales</taxon>
        <taxon>Streptomycetaceae</taxon>
        <taxon>Kitasatospora</taxon>
    </lineage>
</organism>
<dbReference type="Gene3D" id="3.40.30.160">
    <property type="entry name" value="Collagenase ColT, N-terminal domain"/>
    <property type="match status" value="1"/>
</dbReference>
<dbReference type="PANTHER" id="PTHR13062:SF9">
    <property type="entry name" value="MICROBIAL COLLAGENASE"/>
    <property type="match status" value="1"/>
</dbReference>
<evidence type="ECO:0000256" key="8">
    <source>
        <dbReference type="ARBA" id="ARBA00022723"/>
    </source>
</evidence>
<dbReference type="Gene3D" id="2.60.120.380">
    <property type="match status" value="1"/>
</dbReference>
<keyword evidence="8" id="KW-0479">Metal-binding</keyword>
<feature type="active site" evidence="16">
    <location>
        <position position="515"/>
    </location>
</feature>
<evidence type="ECO:0000256" key="3">
    <source>
        <dbReference type="ARBA" id="ARBA00001947"/>
    </source>
</evidence>
<dbReference type="GO" id="GO:0004222">
    <property type="term" value="F:metalloendopeptidase activity"/>
    <property type="evidence" value="ECO:0007669"/>
    <property type="project" value="UniProtKB-EC"/>
</dbReference>
<dbReference type="InterPro" id="IPR035986">
    <property type="entry name" value="PKD_dom_sf"/>
</dbReference>
<dbReference type="GO" id="GO:0006508">
    <property type="term" value="P:proteolysis"/>
    <property type="evidence" value="ECO:0007669"/>
    <property type="project" value="UniProtKB-KW"/>
</dbReference>
<dbReference type="PRINTS" id="PR00931">
    <property type="entry name" value="MICOLLPTASE"/>
</dbReference>
<name>A0AB33JP00_9ACTN</name>
<dbReference type="EMBL" id="AP035881">
    <property type="protein sequence ID" value="BFP44974.1"/>
    <property type="molecule type" value="Genomic_DNA"/>
</dbReference>
<dbReference type="RefSeq" id="WP_407987533.1">
    <property type="nucleotide sequence ID" value="NZ_AP035881.2"/>
</dbReference>
<evidence type="ECO:0000256" key="15">
    <source>
        <dbReference type="ARBA" id="ARBA00023145"/>
    </source>
</evidence>
<evidence type="ECO:0000256" key="13">
    <source>
        <dbReference type="ARBA" id="ARBA00023026"/>
    </source>
</evidence>
<dbReference type="InterPro" id="IPR002169">
    <property type="entry name" value="Peptidase_M9A/M9B"/>
</dbReference>
<evidence type="ECO:0000313" key="19">
    <source>
        <dbReference type="EMBL" id="BFP44974.1"/>
    </source>
</evidence>
<proteinExistence type="predicted"/>
<evidence type="ECO:0000256" key="10">
    <source>
        <dbReference type="ARBA" id="ARBA00022801"/>
    </source>
</evidence>
<feature type="domain" description="PKD" evidence="18">
    <location>
        <begin position="657"/>
        <end position="744"/>
    </location>
</feature>
<dbReference type="InterPro" id="IPR013661">
    <property type="entry name" value="Peptidase_M9_N_dom"/>
</dbReference>
<dbReference type="Gene3D" id="2.60.40.10">
    <property type="entry name" value="Immunoglobulins"/>
    <property type="match status" value="1"/>
</dbReference>
<dbReference type="PROSITE" id="PS50093">
    <property type="entry name" value="PKD"/>
    <property type="match status" value="1"/>
</dbReference>
<dbReference type="CDD" id="cd00146">
    <property type="entry name" value="PKD"/>
    <property type="match status" value="1"/>
</dbReference>
<keyword evidence="6" id="KW-0964">Secreted</keyword>
<evidence type="ECO:0000256" key="4">
    <source>
        <dbReference type="ARBA" id="ARBA00004613"/>
    </source>
</evidence>
<keyword evidence="12" id="KW-0106">Calcium</keyword>
<dbReference type="InterPro" id="IPR022409">
    <property type="entry name" value="PKD/Chitinase_dom"/>
</dbReference>
<feature type="compositionally biased region" description="Pro residues" evidence="17">
    <location>
        <begin position="42"/>
        <end position="56"/>
    </location>
</feature>
<comment type="catalytic activity">
    <reaction evidence="1">
        <text>Digestion of native collagen in the triple helical region at Xaa-|-Gly bonds. With synthetic peptides, a preference is shown for Gly at P3 and P1', Pro and Ala at P2 and P2', and hydroxyproline, Ala or Arg at P3'.</text>
        <dbReference type="EC" id="3.4.24.3"/>
    </reaction>
</comment>
<evidence type="ECO:0000256" key="2">
    <source>
        <dbReference type="ARBA" id="ARBA00001913"/>
    </source>
</evidence>
<evidence type="ECO:0000256" key="5">
    <source>
        <dbReference type="ARBA" id="ARBA00012653"/>
    </source>
</evidence>
<comment type="cofactor">
    <cofactor evidence="2">
        <name>Ca(2+)</name>
        <dbReference type="ChEBI" id="CHEBI:29108"/>
    </cofactor>
</comment>
<comment type="cofactor">
    <cofactor evidence="3">
        <name>Zn(2+)</name>
        <dbReference type="ChEBI" id="CHEBI:29105"/>
    </cofactor>
</comment>
<accession>A0AB33JP00</accession>
<evidence type="ECO:0000256" key="6">
    <source>
        <dbReference type="ARBA" id="ARBA00022525"/>
    </source>
</evidence>
<dbReference type="InterPro" id="IPR000601">
    <property type="entry name" value="PKD_dom"/>
</dbReference>
<reference evidence="19" key="1">
    <citation type="submission" date="2024-07" db="EMBL/GenBank/DDBJ databases">
        <title>Complete genome sequences of cellulolytic bacteria, Kitasatospora sp. CMC57 and Streptomyces sp. CMC78, isolated from Japanese agricultural soil.</title>
        <authorList>
            <person name="Hashimoto T."/>
            <person name="Ito M."/>
            <person name="Iwamoto M."/>
            <person name="Fukahori D."/>
            <person name="Shoda T."/>
            <person name="Sakoda M."/>
            <person name="Morohoshi T."/>
            <person name="Mitsuboshi M."/>
            <person name="Nishizawa T."/>
        </authorList>
    </citation>
    <scope>NUCLEOTIDE SEQUENCE</scope>
    <source>
        <strain evidence="19">CMC57</strain>
    </source>
</reference>
<dbReference type="Pfam" id="PF04151">
    <property type="entry name" value="PPC"/>
    <property type="match status" value="1"/>
</dbReference>
<evidence type="ECO:0000259" key="18">
    <source>
        <dbReference type="PROSITE" id="PS50093"/>
    </source>
</evidence>
<keyword evidence="7" id="KW-0645">Protease</keyword>